<dbReference type="InterPro" id="IPR027450">
    <property type="entry name" value="AlkB-like"/>
</dbReference>
<dbReference type="RefSeq" id="XP_007510409.1">
    <property type="nucleotide sequence ID" value="XM_007510347.1"/>
</dbReference>
<gene>
    <name evidence="4" type="ordered locus">Bathy11g00870</name>
</gene>
<sequence>MQTIQTTRNATRHPFCRRKSSLTMKKKERTMQTTATLKNENTTRTPVTTTVGALIQDAKTVEEILRAACDSLLLEGEETLHFHFQDVHRQKNKSASVNGLKRLAKMMCSSSGSYEKKTKTKNNERIGGIVRLIKGASLDGTKTTNRKKRASDGIDALRATASLLVSLFDEDKDEDEDDSDTSREEMRNACDELVRRVREDAEYFSDGDRIVFDWALRVIESNIASSSGETTATSERRGDATITVDEFPFRYVTPNISNVLKSITVEDLRKEVPFKAEKLITRTGKRVDERRETCFVAESGIGGLAYSGKIMEPTLLNEASLPLVTTIRNAIVEALKNDEDYAGCDIDFDCALMNLYPDGSSACAWHTDPEMGTVWDRDSVIVSIGETRRFAFRKLAGGGDKTQNDGEEEQVWVRVHHGDCILMRDDCNDNWEHCVFGKENDSNNAARISLVFKKALSRGGGRKKGHGTNSKEKKKAK</sequence>
<protein>
    <recommendedName>
        <fullName evidence="3">Fe2OG dioxygenase domain-containing protein</fullName>
    </recommendedName>
</protein>
<dbReference type="GO" id="GO:0006307">
    <property type="term" value="P:DNA alkylation repair"/>
    <property type="evidence" value="ECO:0007669"/>
    <property type="project" value="InterPro"/>
</dbReference>
<dbReference type="OrthoDB" id="545910at2759"/>
<dbReference type="GO" id="GO:0051213">
    <property type="term" value="F:dioxygenase activity"/>
    <property type="evidence" value="ECO:0007669"/>
    <property type="project" value="InterPro"/>
</dbReference>
<dbReference type="KEGG" id="bpg:Bathy11g00870"/>
<keyword evidence="5" id="KW-1185">Reference proteome</keyword>
<comment type="similarity">
    <text evidence="1">Belongs to the alkB family.</text>
</comment>
<dbReference type="SUPFAM" id="SSF51197">
    <property type="entry name" value="Clavaminate synthase-like"/>
    <property type="match status" value="1"/>
</dbReference>
<name>K8EL98_9CHLO</name>
<evidence type="ECO:0000313" key="5">
    <source>
        <dbReference type="Proteomes" id="UP000198341"/>
    </source>
</evidence>
<feature type="compositionally biased region" description="Basic residues" evidence="2">
    <location>
        <begin position="460"/>
        <end position="477"/>
    </location>
</feature>
<feature type="domain" description="Fe2OG dioxygenase" evidence="3">
    <location>
        <begin position="347"/>
        <end position="456"/>
    </location>
</feature>
<evidence type="ECO:0000256" key="1">
    <source>
        <dbReference type="ARBA" id="ARBA00007879"/>
    </source>
</evidence>
<dbReference type="STRING" id="41875.K8EL98"/>
<proteinExistence type="inferred from homology"/>
<dbReference type="Proteomes" id="UP000198341">
    <property type="component" value="Chromosome 11"/>
</dbReference>
<dbReference type="InterPro" id="IPR032854">
    <property type="entry name" value="ALKBH3"/>
</dbReference>
<dbReference type="EMBL" id="FO082268">
    <property type="protein sequence ID" value="CCO18754.1"/>
    <property type="molecule type" value="Genomic_DNA"/>
</dbReference>
<dbReference type="Pfam" id="PF13532">
    <property type="entry name" value="2OG-FeII_Oxy_2"/>
    <property type="match status" value="1"/>
</dbReference>
<organism evidence="4 5">
    <name type="scientific">Bathycoccus prasinos</name>
    <dbReference type="NCBI Taxonomy" id="41875"/>
    <lineage>
        <taxon>Eukaryota</taxon>
        <taxon>Viridiplantae</taxon>
        <taxon>Chlorophyta</taxon>
        <taxon>Mamiellophyceae</taxon>
        <taxon>Mamiellales</taxon>
        <taxon>Bathycoccaceae</taxon>
        <taxon>Bathycoccus</taxon>
    </lineage>
</organism>
<feature type="region of interest" description="Disordered" evidence="2">
    <location>
        <begin position="457"/>
        <end position="477"/>
    </location>
</feature>
<dbReference type="GeneID" id="19012767"/>
<accession>K8EL98</accession>
<dbReference type="PANTHER" id="PTHR31212">
    <property type="entry name" value="ALPHA-KETOGLUTARATE-DEPENDENT DIOXYGENASE ALKB HOMOLOG 3"/>
    <property type="match status" value="1"/>
</dbReference>
<dbReference type="PANTHER" id="PTHR31212:SF4">
    <property type="entry name" value="ALPHA-KETOGLUTARATE-DEPENDENT DIOXYGENASE ALKB HOMOLOG 3"/>
    <property type="match status" value="1"/>
</dbReference>
<dbReference type="AlphaFoldDB" id="K8EL98"/>
<dbReference type="InterPro" id="IPR037151">
    <property type="entry name" value="AlkB-like_sf"/>
</dbReference>
<dbReference type="eggNOG" id="ENOG502S5VN">
    <property type="taxonomic scope" value="Eukaryota"/>
</dbReference>
<dbReference type="Gene3D" id="2.60.120.590">
    <property type="entry name" value="Alpha-ketoglutarate-dependent dioxygenase AlkB-like"/>
    <property type="match status" value="1"/>
</dbReference>
<evidence type="ECO:0000313" key="4">
    <source>
        <dbReference type="EMBL" id="CCO18754.1"/>
    </source>
</evidence>
<evidence type="ECO:0000256" key="2">
    <source>
        <dbReference type="SAM" id="MobiDB-lite"/>
    </source>
</evidence>
<evidence type="ECO:0000259" key="3">
    <source>
        <dbReference type="PROSITE" id="PS51471"/>
    </source>
</evidence>
<reference evidence="4 5" key="1">
    <citation type="submission" date="2011-10" db="EMBL/GenBank/DDBJ databases">
        <authorList>
            <person name="Genoscope - CEA"/>
        </authorList>
    </citation>
    <scope>NUCLEOTIDE SEQUENCE [LARGE SCALE GENOMIC DNA]</scope>
    <source>
        <strain evidence="4 5">RCC 1105</strain>
    </source>
</reference>
<dbReference type="PROSITE" id="PS51471">
    <property type="entry name" value="FE2OG_OXY"/>
    <property type="match status" value="1"/>
</dbReference>
<dbReference type="InterPro" id="IPR005123">
    <property type="entry name" value="Oxoglu/Fe-dep_dioxygenase_dom"/>
</dbReference>